<keyword evidence="9" id="KW-0325">Glycoprotein</keyword>
<dbReference type="InterPro" id="IPR015369">
    <property type="entry name" value="Follistatin/Osteonectin_EGF"/>
</dbReference>
<evidence type="ECO:0000259" key="13">
    <source>
        <dbReference type="PROSITE" id="PS51465"/>
    </source>
</evidence>
<feature type="compositionally biased region" description="Polar residues" evidence="10">
    <location>
        <begin position="91"/>
        <end position="100"/>
    </location>
</feature>
<evidence type="ECO:0000256" key="5">
    <source>
        <dbReference type="ARBA" id="ARBA00022723"/>
    </source>
</evidence>
<feature type="chain" id="PRO_5034044000" evidence="11">
    <location>
        <begin position="17"/>
        <end position="796"/>
    </location>
</feature>
<dbReference type="CDD" id="cd16236">
    <property type="entry name" value="EFh_SPARC_SPARCL1"/>
    <property type="match status" value="1"/>
</dbReference>
<keyword evidence="4" id="KW-0272">Extracellular matrix</keyword>
<dbReference type="FunFam" id="1.10.238.10:FF:000068">
    <property type="entry name" value="SPARC isoform 1"/>
    <property type="match status" value="1"/>
</dbReference>
<keyword evidence="3" id="KW-0964">Secreted</keyword>
<comment type="similarity">
    <text evidence="2">Belongs to the SPARC family.</text>
</comment>
<dbReference type="InterPro" id="IPR011992">
    <property type="entry name" value="EF-hand-dom_pair"/>
</dbReference>
<dbReference type="PANTHER" id="PTHR13866:SF16">
    <property type="entry name" value="SPARC-LIKE PROTEIN 1"/>
    <property type="match status" value="1"/>
</dbReference>
<dbReference type="SUPFAM" id="SSF47473">
    <property type="entry name" value="EF-hand"/>
    <property type="match status" value="1"/>
</dbReference>
<dbReference type="PROSITE" id="PS50222">
    <property type="entry name" value="EF_HAND_2"/>
    <property type="match status" value="1"/>
</dbReference>
<dbReference type="Ensembl" id="ENSCPBT00000007917.1">
    <property type="protein sequence ID" value="ENSCPBP00000006557.1"/>
    <property type="gene ID" value="ENSCPBG00000005198.1"/>
</dbReference>
<keyword evidence="7" id="KW-0106">Calcium</keyword>
<feature type="compositionally biased region" description="Basic and acidic residues" evidence="10">
    <location>
        <begin position="283"/>
        <end position="293"/>
    </location>
</feature>
<dbReference type="Gene3D" id="1.10.238.10">
    <property type="entry name" value="EF-hand"/>
    <property type="match status" value="1"/>
</dbReference>
<evidence type="ECO:0000256" key="8">
    <source>
        <dbReference type="ARBA" id="ARBA00023157"/>
    </source>
</evidence>
<dbReference type="InterPro" id="IPR019577">
    <property type="entry name" value="SPARC/Testican_Ca-bd-dom"/>
</dbReference>
<dbReference type="GO" id="GO:0050840">
    <property type="term" value="F:extracellular matrix binding"/>
    <property type="evidence" value="ECO:0007669"/>
    <property type="project" value="TreeGrafter"/>
</dbReference>
<gene>
    <name evidence="14" type="primary">SPARCL1</name>
</gene>
<dbReference type="InterPro" id="IPR001999">
    <property type="entry name" value="Osteonectin_CS"/>
</dbReference>
<dbReference type="PROSITE" id="PS00613">
    <property type="entry name" value="OSTEONECTIN_2"/>
    <property type="match status" value="1"/>
</dbReference>
<evidence type="ECO:0000256" key="3">
    <source>
        <dbReference type="ARBA" id="ARBA00022525"/>
    </source>
</evidence>
<dbReference type="SUPFAM" id="SSF100895">
    <property type="entry name" value="Kazal-type serine protease inhibitors"/>
    <property type="match status" value="1"/>
</dbReference>
<feature type="compositionally biased region" description="Polar residues" evidence="10">
    <location>
        <begin position="350"/>
        <end position="365"/>
    </location>
</feature>
<evidence type="ECO:0000313" key="14">
    <source>
        <dbReference type="Ensembl" id="ENSCPBP00000006557.1"/>
    </source>
</evidence>
<evidence type="ECO:0000259" key="12">
    <source>
        <dbReference type="PROSITE" id="PS50222"/>
    </source>
</evidence>
<dbReference type="GO" id="GO:0005509">
    <property type="term" value="F:calcium ion binding"/>
    <property type="evidence" value="ECO:0007669"/>
    <property type="project" value="InterPro"/>
</dbReference>
<dbReference type="InterPro" id="IPR003645">
    <property type="entry name" value="Fol_N"/>
</dbReference>
<evidence type="ECO:0000256" key="6">
    <source>
        <dbReference type="ARBA" id="ARBA00022729"/>
    </source>
</evidence>
<dbReference type="GO" id="GO:0005518">
    <property type="term" value="F:collagen binding"/>
    <property type="evidence" value="ECO:0007669"/>
    <property type="project" value="TreeGrafter"/>
</dbReference>
<protein>
    <submittedName>
        <fullName evidence="14">SPARC like 1</fullName>
    </submittedName>
</protein>
<evidence type="ECO:0000256" key="11">
    <source>
        <dbReference type="SAM" id="SignalP"/>
    </source>
</evidence>
<evidence type="ECO:0000256" key="4">
    <source>
        <dbReference type="ARBA" id="ARBA00022530"/>
    </source>
</evidence>
<keyword evidence="5" id="KW-0479">Metal-binding</keyword>
<feature type="compositionally biased region" description="Acidic residues" evidence="10">
    <location>
        <begin position="319"/>
        <end position="335"/>
    </location>
</feature>
<dbReference type="AlphaFoldDB" id="A0A8C3FFH9"/>
<evidence type="ECO:0000256" key="7">
    <source>
        <dbReference type="ARBA" id="ARBA00022837"/>
    </source>
</evidence>
<feature type="region of interest" description="Disordered" evidence="10">
    <location>
        <begin position="91"/>
        <end position="164"/>
    </location>
</feature>
<accession>A0A8C3FFH9</accession>
<dbReference type="PANTHER" id="PTHR13866">
    <property type="entry name" value="SPARC OSTEONECTIN"/>
    <property type="match status" value="1"/>
</dbReference>
<feature type="domain" description="EF-hand" evidence="12">
    <location>
        <begin position="733"/>
        <end position="768"/>
    </location>
</feature>
<comment type="subcellular location">
    <subcellularLocation>
        <location evidence="1">Secreted</location>
        <location evidence="1">Extracellular space</location>
        <location evidence="1">Extracellular matrix</location>
    </subcellularLocation>
</comment>
<dbReference type="Proteomes" id="UP000694380">
    <property type="component" value="Unplaced"/>
</dbReference>
<evidence type="ECO:0000256" key="2">
    <source>
        <dbReference type="ARBA" id="ARBA00006404"/>
    </source>
</evidence>
<dbReference type="GO" id="GO:0005615">
    <property type="term" value="C:extracellular space"/>
    <property type="evidence" value="ECO:0007669"/>
    <property type="project" value="InterPro"/>
</dbReference>
<dbReference type="InterPro" id="IPR018247">
    <property type="entry name" value="EF_Hand_1_Ca_BS"/>
</dbReference>
<name>A0A8C3FFH9_CHRPI</name>
<evidence type="ECO:0000256" key="1">
    <source>
        <dbReference type="ARBA" id="ARBA00004498"/>
    </source>
</evidence>
<feature type="compositionally biased region" description="Acidic residues" evidence="10">
    <location>
        <begin position="410"/>
        <end position="424"/>
    </location>
</feature>
<dbReference type="GeneTree" id="ENSGT00510000046787"/>
<feature type="compositionally biased region" description="Polar residues" evidence="10">
    <location>
        <begin position="115"/>
        <end position="129"/>
    </location>
</feature>
<dbReference type="PROSITE" id="PS51465">
    <property type="entry name" value="KAZAL_2"/>
    <property type="match status" value="1"/>
</dbReference>
<sequence length="796" mass="92236">MKTVTFFICLVGSAFAIPTYPLMYKLGIRGQKNSEKINFRFKPDNFQTATVSEKQDTEKTSAARQNIAVPILGDSLVASKHTTFIADQFPSNGSQLQVRDTSSESSKKKNTESEQYMNSNDDLLSVQSSSDREEQALMMDDEDKDEHRNTNSQERNSSEHQVKSSLGHINFLAQNMGVTLASDKQESVFERSSSHQSNREHQFKNDVKKSNMASDYQDDQENPGQGLTVGQEQDTWKYNKNPVVLFENNSEGDEEEEEEEKEEKTEEWDETGYRDKRQKAHVKIQEDLYRSEQNEDSSQSDEMLRDANQPLQIIKRQDEEFEEADQKEEDEEEENNTPAQSHKGEEVTISPKSTEQDQNAEWQSQGDEDRFQDNTQSISDHEEVVKRQNLKKAAAYMEASNVEDNSHDNNDDDSNNDADSEEDDFNKSQKETAYHKGEQIQSNDHRSISSEEQREGKDEDESMVTNETEDDQNINIKHLIHFEQDYYSHEPTISDHEEHEKITSLVQRSVNTMEPEDNVKMTGSSYNEDGSSSDSRMKVLLNPCRNFHCKRGKVCQADEQEKLSCVCQDPAACPPTNDHEHVCGTDNKTYDGTCQLFGTKCKLEGTKMGHQLHLDYMGSCKYIPPCTDYEVDQFPLRMRDWLKNILMQLYERDLDRSGFLSDKQRSKVKKIYQNEKRLMAGDHPVELLLHDFEKNYHMYVYPVHWQFSQLDRHPGDRLLTHSELAPLRASLVPMEHCITRFFQECDADRNKHVSLKEWCHCFGIKEGKAIRLRGRWVGRIASFQTRQRVSQFIHRR</sequence>
<proteinExistence type="inferred from homology"/>
<feature type="compositionally biased region" description="Basic and acidic residues" evidence="10">
    <location>
        <begin position="183"/>
        <end position="209"/>
    </location>
</feature>
<feature type="compositionally biased region" description="Polar residues" evidence="10">
    <location>
        <begin position="222"/>
        <end position="238"/>
    </location>
</feature>
<feature type="compositionally biased region" description="Basic and acidic residues" evidence="10">
    <location>
        <begin position="101"/>
        <end position="112"/>
    </location>
</feature>
<keyword evidence="8" id="KW-1015">Disulfide bond</keyword>
<feature type="compositionally biased region" description="Acidic residues" evidence="10">
    <location>
        <begin position="458"/>
        <end position="472"/>
    </location>
</feature>
<feature type="compositionally biased region" description="Basic and acidic residues" evidence="10">
    <location>
        <begin position="425"/>
        <end position="457"/>
    </location>
</feature>
<dbReference type="Gene3D" id="3.30.60.30">
    <property type="match status" value="1"/>
</dbReference>
<evidence type="ECO:0000256" key="9">
    <source>
        <dbReference type="ARBA" id="ARBA00023180"/>
    </source>
</evidence>
<dbReference type="Pfam" id="PF00050">
    <property type="entry name" value="Kazal_1"/>
    <property type="match status" value="1"/>
</dbReference>
<evidence type="ECO:0000313" key="15">
    <source>
        <dbReference type="Proteomes" id="UP000694380"/>
    </source>
</evidence>
<reference evidence="14" key="2">
    <citation type="submission" date="2025-09" db="UniProtKB">
        <authorList>
            <consortium name="Ensembl"/>
        </authorList>
    </citation>
    <scope>IDENTIFICATION</scope>
</reference>
<dbReference type="InterPro" id="IPR002048">
    <property type="entry name" value="EF_hand_dom"/>
</dbReference>
<feature type="region of interest" description="Disordered" evidence="10">
    <location>
        <begin position="183"/>
        <end position="475"/>
    </location>
</feature>
<feature type="signal peptide" evidence="11">
    <location>
        <begin position="1"/>
        <end position="16"/>
    </location>
</feature>
<keyword evidence="15" id="KW-1185">Reference proteome</keyword>
<keyword evidence="6 11" id="KW-0732">Signal</keyword>
<dbReference type="Pfam" id="PF09289">
    <property type="entry name" value="FOLN"/>
    <property type="match status" value="1"/>
</dbReference>
<dbReference type="InterPro" id="IPR036058">
    <property type="entry name" value="Kazal_dom_sf"/>
</dbReference>
<feature type="compositionally biased region" description="Acidic residues" evidence="10">
    <location>
        <begin position="250"/>
        <end position="270"/>
    </location>
</feature>
<dbReference type="SMART" id="SM00274">
    <property type="entry name" value="FOLN"/>
    <property type="match status" value="1"/>
</dbReference>
<dbReference type="SUPFAM" id="SSF57196">
    <property type="entry name" value="EGF/Laminin"/>
    <property type="match status" value="1"/>
</dbReference>
<dbReference type="InterPro" id="IPR002350">
    <property type="entry name" value="Kazal_dom"/>
</dbReference>
<dbReference type="PROSITE" id="PS00018">
    <property type="entry name" value="EF_HAND_1"/>
    <property type="match status" value="1"/>
</dbReference>
<dbReference type="Pfam" id="PF10591">
    <property type="entry name" value="SPARC_Ca_bdg"/>
    <property type="match status" value="1"/>
</dbReference>
<dbReference type="FunFam" id="3.30.60.30:FF:000004">
    <property type="entry name" value="SPARC isoform 1"/>
    <property type="match status" value="1"/>
</dbReference>
<reference evidence="14" key="1">
    <citation type="submission" date="2025-08" db="UniProtKB">
        <authorList>
            <consortium name="Ensembl"/>
        </authorList>
    </citation>
    <scope>IDENTIFICATION</scope>
</reference>
<evidence type="ECO:0000256" key="10">
    <source>
        <dbReference type="SAM" id="MobiDB-lite"/>
    </source>
</evidence>
<feature type="domain" description="Kazal-like" evidence="13">
    <location>
        <begin position="566"/>
        <end position="622"/>
    </location>
</feature>
<organism evidence="14 15">
    <name type="scientific">Chrysemys picta bellii</name>
    <name type="common">Western painted turtle</name>
    <name type="synonym">Emys bellii</name>
    <dbReference type="NCBI Taxonomy" id="8478"/>
    <lineage>
        <taxon>Eukaryota</taxon>
        <taxon>Metazoa</taxon>
        <taxon>Chordata</taxon>
        <taxon>Craniata</taxon>
        <taxon>Vertebrata</taxon>
        <taxon>Euteleostomi</taxon>
        <taxon>Archelosauria</taxon>
        <taxon>Testudinata</taxon>
        <taxon>Testudines</taxon>
        <taxon>Cryptodira</taxon>
        <taxon>Durocryptodira</taxon>
        <taxon>Testudinoidea</taxon>
        <taxon>Emydidae</taxon>
        <taxon>Chrysemys</taxon>
    </lineage>
</organism>
<dbReference type="SMART" id="SM00280">
    <property type="entry name" value="KAZAL"/>
    <property type="match status" value="1"/>
</dbReference>